<evidence type="ECO:0000256" key="4">
    <source>
        <dbReference type="ARBA" id="ARBA00005555"/>
    </source>
</evidence>
<dbReference type="KEGG" id="cre:CHLRE_14g625802v5"/>
<keyword evidence="9 14" id="KW-0862">Zinc</keyword>
<dbReference type="ExpressionAtlas" id="A0A2K3CYB9">
    <property type="expression patterns" value="baseline"/>
</dbReference>
<dbReference type="InterPro" id="IPR001841">
    <property type="entry name" value="Znf_RING"/>
</dbReference>
<sequence>MNLEAKSVEQKLQVLTHQNQRLAVQLEEKRKASKALEDKVSALEQKESEYQQTLLCTGRLWSQFTDSITHLCANMAGFAELRPPPAAEKAPSVRDPFVQRLVSDALQVKPLLDSQKRIDAELSDVEQALVERSRTVKDALGTILDAVRSVHARQDELSAQLRSSAAAPAAAAASADASASAEALASENARLGNEASALRRELDGLRATASAAAEELRLSEGRRAEAEERIRQLQNELADTEQELSNVQKKYLTIKNSAAAAAGVGVAGAPGGASGAAAGAAGPGVGGSTAAAGGDAAAGGGAAGGGGGAGGAAGGGAGPSRQGSLPGPLASAPSTNGALPDPDVMDEVAELQALLAKRSSDLEKEKEAHARSRRELAEAAARVGDEAWVPSTRTYALMQQQAAALGEALAVRSRELEALARERDEAMQQAEGRASLAAAEAAARSKLTVLERSFRELQFGKAEADRARAEAERALQAERARGGSVKTVSELQALVGSLQAQVAGLQKRDKLEKASQERLDACAKEVVEAAAAAAKKDRELQRAKDKLRKRESEVEEARKREAALKEAIADLRAFVDVTTVYCNDPRDVVALRAAEQVLKSQVADLKQQLQGHALHGTIRELAAAEKAARAAAEGAAAEADEARLAVAAAQRQAAEVAAQLAHSRSEIELYTQEIEAMASAYEELQAQNGRLVALLADKDEATNAVVAERLKLSQEVPQLTEAAAAARAEAERLQREVAEAAGVREALERDLARLAGELAQAKEQLRAGTLKIEAASLEVKRREDALAALQQQLEGAARQVDLKRQALEEADQKHVKEKSKRQRVEEEVKSLQGKVEKLKKAATPSGAARELQEEVDAMRQLLNCNVCHERQKNRIITKCCHVFCDVCIDRTLTARNRKCPGCGIVFAKGDIKTFFFT</sequence>
<evidence type="ECO:0000256" key="8">
    <source>
        <dbReference type="ARBA" id="ARBA00022786"/>
    </source>
</evidence>
<feature type="compositionally biased region" description="Gly residues" evidence="16">
    <location>
        <begin position="296"/>
        <end position="318"/>
    </location>
</feature>
<accession>A0A2K3CYB9</accession>
<keyword evidence="7 13" id="KW-0863">Zinc-finger</keyword>
<keyword evidence="10 14" id="KW-0156">Chromatin regulator</keyword>
<evidence type="ECO:0000256" key="15">
    <source>
        <dbReference type="SAM" id="Coils"/>
    </source>
</evidence>
<dbReference type="InterPro" id="IPR017907">
    <property type="entry name" value="Znf_RING_CS"/>
</dbReference>
<protein>
    <recommendedName>
        <fullName evidence="14">E3 ubiquitin protein ligase</fullName>
        <ecNumber evidence="14">2.3.2.27</ecNumber>
    </recommendedName>
</protein>
<dbReference type="STRING" id="3055.A0A2K3CYB9"/>
<evidence type="ECO:0000256" key="1">
    <source>
        <dbReference type="ARBA" id="ARBA00000900"/>
    </source>
</evidence>
<dbReference type="InterPro" id="IPR013956">
    <property type="entry name" value="E3_ubiquit_lig_Bre1"/>
</dbReference>
<feature type="coiled-coil region" evidence="15">
    <location>
        <begin position="716"/>
        <end position="841"/>
    </location>
</feature>
<evidence type="ECO:0000256" key="2">
    <source>
        <dbReference type="ARBA" id="ARBA00004123"/>
    </source>
</evidence>
<keyword evidence="5 14" id="KW-0808">Transferase</keyword>
<evidence type="ECO:0000259" key="17">
    <source>
        <dbReference type="PROSITE" id="PS50089"/>
    </source>
</evidence>
<keyword evidence="19" id="KW-1185">Reference proteome</keyword>
<dbReference type="Gene3D" id="3.30.40.10">
    <property type="entry name" value="Zinc/RING finger domain, C3HC4 (zinc finger)"/>
    <property type="match status" value="1"/>
</dbReference>
<dbReference type="InParanoid" id="A0A2K3CYB9"/>
<feature type="coiled-coil region" evidence="15">
    <location>
        <begin position="632"/>
        <end position="687"/>
    </location>
</feature>
<evidence type="ECO:0000256" key="10">
    <source>
        <dbReference type="ARBA" id="ARBA00022853"/>
    </source>
</evidence>
<name>A0A2K3CYB9_CHLRE</name>
<dbReference type="GO" id="GO:0005634">
    <property type="term" value="C:nucleus"/>
    <property type="evidence" value="ECO:0000318"/>
    <property type="project" value="GO_Central"/>
</dbReference>
<dbReference type="EC" id="2.3.2.27" evidence="14"/>
<gene>
    <name evidence="18" type="ORF">CHLRE_14g625802v5</name>
</gene>
<evidence type="ECO:0000256" key="12">
    <source>
        <dbReference type="ARBA" id="ARBA00023242"/>
    </source>
</evidence>
<dbReference type="PANTHER" id="PTHR23163:SF0">
    <property type="entry name" value="E3 UBIQUITIN-PROTEIN LIGASE BRE1"/>
    <property type="match status" value="1"/>
</dbReference>
<evidence type="ECO:0000256" key="5">
    <source>
        <dbReference type="ARBA" id="ARBA00022679"/>
    </source>
</evidence>
<evidence type="ECO:0000256" key="11">
    <source>
        <dbReference type="ARBA" id="ARBA00023054"/>
    </source>
</evidence>
<dbReference type="GO" id="GO:0061630">
    <property type="term" value="F:ubiquitin protein ligase activity"/>
    <property type="evidence" value="ECO:0000318"/>
    <property type="project" value="GO_Central"/>
</dbReference>
<proteinExistence type="inferred from homology"/>
<dbReference type="GO" id="GO:0033503">
    <property type="term" value="C:HULC complex"/>
    <property type="evidence" value="ECO:0000318"/>
    <property type="project" value="GO_Central"/>
</dbReference>
<dbReference type="OrthoDB" id="10266039at2759"/>
<dbReference type="FunCoup" id="A0A2K3CYB9">
    <property type="interactions" value="1976"/>
</dbReference>
<keyword evidence="8 14" id="KW-0833">Ubl conjugation pathway</keyword>
<dbReference type="GO" id="GO:0006325">
    <property type="term" value="P:chromatin organization"/>
    <property type="evidence" value="ECO:0007669"/>
    <property type="project" value="UniProtKB-KW"/>
</dbReference>
<keyword evidence="12 14" id="KW-0539">Nucleus</keyword>
<dbReference type="CDD" id="cd16499">
    <property type="entry name" value="RING-HC_Bre1-like"/>
    <property type="match status" value="1"/>
</dbReference>
<dbReference type="SUPFAM" id="SSF57850">
    <property type="entry name" value="RING/U-box"/>
    <property type="match status" value="1"/>
</dbReference>
<comment type="catalytic activity">
    <reaction evidence="1 14">
        <text>S-ubiquitinyl-[E2 ubiquitin-conjugating enzyme]-L-cysteine + [acceptor protein]-L-lysine = [E2 ubiquitin-conjugating enzyme]-L-cysteine + N(6)-ubiquitinyl-[acceptor protein]-L-lysine.</text>
        <dbReference type="EC" id="2.3.2.27"/>
    </reaction>
</comment>
<reference evidence="18 19" key="1">
    <citation type="journal article" date="2007" name="Science">
        <title>The Chlamydomonas genome reveals the evolution of key animal and plant functions.</title>
        <authorList>
            <person name="Merchant S.S."/>
            <person name="Prochnik S.E."/>
            <person name="Vallon O."/>
            <person name="Harris E.H."/>
            <person name="Karpowicz S.J."/>
            <person name="Witman G.B."/>
            <person name="Terry A."/>
            <person name="Salamov A."/>
            <person name="Fritz-Laylin L.K."/>
            <person name="Marechal-Drouard L."/>
            <person name="Marshall W.F."/>
            <person name="Qu L.H."/>
            <person name="Nelson D.R."/>
            <person name="Sanderfoot A.A."/>
            <person name="Spalding M.H."/>
            <person name="Kapitonov V.V."/>
            <person name="Ren Q."/>
            <person name="Ferris P."/>
            <person name="Lindquist E."/>
            <person name="Shapiro H."/>
            <person name="Lucas S.M."/>
            <person name="Grimwood J."/>
            <person name="Schmutz J."/>
            <person name="Cardol P."/>
            <person name="Cerutti H."/>
            <person name="Chanfreau G."/>
            <person name="Chen C.L."/>
            <person name="Cognat V."/>
            <person name="Croft M.T."/>
            <person name="Dent R."/>
            <person name="Dutcher S."/>
            <person name="Fernandez E."/>
            <person name="Fukuzawa H."/>
            <person name="Gonzalez-Ballester D."/>
            <person name="Gonzalez-Halphen D."/>
            <person name="Hallmann A."/>
            <person name="Hanikenne M."/>
            <person name="Hippler M."/>
            <person name="Inwood W."/>
            <person name="Jabbari K."/>
            <person name="Kalanon M."/>
            <person name="Kuras R."/>
            <person name="Lefebvre P.A."/>
            <person name="Lemaire S.D."/>
            <person name="Lobanov A.V."/>
            <person name="Lohr M."/>
            <person name="Manuell A."/>
            <person name="Meier I."/>
            <person name="Mets L."/>
            <person name="Mittag M."/>
            <person name="Mittelmeier T."/>
            <person name="Moroney J.V."/>
            <person name="Moseley J."/>
            <person name="Napoli C."/>
            <person name="Nedelcu A.M."/>
            <person name="Niyogi K."/>
            <person name="Novoselov S.V."/>
            <person name="Paulsen I.T."/>
            <person name="Pazour G."/>
            <person name="Purton S."/>
            <person name="Ral J.P."/>
            <person name="Riano-Pachon D.M."/>
            <person name="Riekhof W."/>
            <person name="Rymarquis L."/>
            <person name="Schroda M."/>
            <person name="Stern D."/>
            <person name="Umen J."/>
            <person name="Willows R."/>
            <person name="Wilson N."/>
            <person name="Zimmer S.L."/>
            <person name="Allmer J."/>
            <person name="Balk J."/>
            <person name="Bisova K."/>
            <person name="Chen C.J."/>
            <person name="Elias M."/>
            <person name="Gendler K."/>
            <person name="Hauser C."/>
            <person name="Lamb M.R."/>
            <person name="Ledford H."/>
            <person name="Long J.C."/>
            <person name="Minagawa J."/>
            <person name="Page M.D."/>
            <person name="Pan J."/>
            <person name="Pootakham W."/>
            <person name="Roje S."/>
            <person name="Rose A."/>
            <person name="Stahlberg E."/>
            <person name="Terauchi A.M."/>
            <person name="Yang P."/>
            <person name="Ball S."/>
            <person name="Bowler C."/>
            <person name="Dieckmann C.L."/>
            <person name="Gladyshev V.N."/>
            <person name="Green P."/>
            <person name="Jorgensen R."/>
            <person name="Mayfield S."/>
            <person name="Mueller-Roeber B."/>
            <person name="Rajamani S."/>
            <person name="Sayre R.T."/>
            <person name="Brokstein P."/>
            <person name="Dubchak I."/>
            <person name="Goodstein D."/>
            <person name="Hornick L."/>
            <person name="Huang Y.W."/>
            <person name="Jhaveri J."/>
            <person name="Luo Y."/>
            <person name="Martinez D."/>
            <person name="Ngau W.C."/>
            <person name="Otillar B."/>
            <person name="Poliakov A."/>
            <person name="Porter A."/>
            <person name="Szajkowski L."/>
            <person name="Werner G."/>
            <person name="Zhou K."/>
            <person name="Grigoriev I.V."/>
            <person name="Rokhsar D.S."/>
            <person name="Grossman A.R."/>
        </authorList>
    </citation>
    <scope>NUCLEOTIDE SEQUENCE [LARGE SCALE GENOMIC DNA]</scope>
    <source>
        <strain evidence="19">CC-503</strain>
    </source>
</reference>
<evidence type="ECO:0000256" key="6">
    <source>
        <dbReference type="ARBA" id="ARBA00022723"/>
    </source>
</evidence>
<evidence type="ECO:0000256" key="7">
    <source>
        <dbReference type="ARBA" id="ARBA00022771"/>
    </source>
</evidence>
<evidence type="ECO:0000256" key="13">
    <source>
        <dbReference type="PROSITE-ProRule" id="PRU00175"/>
    </source>
</evidence>
<dbReference type="GO" id="GO:0016567">
    <property type="term" value="P:protein ubiquitination"/>
    <property type="evidence" value="ECO:0007669"/>
    <property type="project" value="UniProtKB-UniRule"/>
</dbReference>
<feature type="coiled-coil region" evidence="15">
    <location>
        <begin position="457"/>
        <end position="608"/>
    </location>
</feature>
<dbReference type="Proteomes" id="UP000006906">
    <property type="component" value="Chromosome 14"/>
</dbReference>
<organism evidence="18 19">
    <name type="scientific">Chlamydomonas reinhardtii</name>
    <name type="common">Chlamydomonas smithii</name>
    <dbReference type="NCBI Taxonomy" id="3055"/>
    <lineage>
        <taxon>Eukaryota</taxon>
        <taxon>Viridiplantae</taxon>
        <taxon>Chlorophyta</taxon>
        <taxon>core chlorophytes</taxon>
        <taxon>Chlorophyceae</taxon>
        <taxon>CS clade</taxon>
        <taxon>Chlamydomonadales</taxon>
        <taxon>Chlamydomonadaceae</taxon>
        <taxon>Chlamydomonas</taxon>
    </lineage>
</organism>
<evidence type="ECO:0000313" key="19">
    <source>
        <dbReference type="Proteomes" id="UP000006906"/>
    </source>
</evidence>
<dbReference type="GO" id="GO:0008270">
    <property type="term" value="F:zinc ion binding"/>
    <property type="evidence" value="ECO:0007669"/>
    <property type="project" value="UniProtKB-KW"/>
</dbReference>
<comment type="pathway">
    <text evidence="3 14">Protein modification; protein ubiquitination.</text>
</comment>
<comment type="subcellular location">
    <subcellularLocation>
        <location evidence="2 14">Nucleus</location>
    </subcellularLocation>
</comment>
<dbReference type="GeneID" id="5718396"/>
<dbReference type="UniPathway" id="UPA00143"/>
<feature type="domain" description="RING-type" evidence="17">
    <location>
        <begin position="864"/>
        <end position="902"/>
    </location>
</feature>
<feature type="coiled-coil region" evidence="15">
    <location>
        <begin position="5"/>
        <end position="53"/>
    </location>
</feature>
<dbReference type="EMBL" id="CM008975">
    <property type="protein sequence ID" value="PNW73273.1"/>
    <property type="molecule type" value="Genomic_DNA"/>
</dbReference>
<keyword evidence="11 14" id="KW-0175">Coiled coil</keyword>
<feature type="region of interest" description="Disordered" evidence="16">
    <location>
        <begin position="271"/>
        <end position="341"/>
    </location>
</feature>
<evidence type="ECO:0000256" key="9">
    <source>
        <dbReference type="ARBA" id="ARBA00022833"/>
    </source>
</evidence>
<keyword evidence="6 14" id="KW-0479">Metal-binding</keyword>
<dbReference type="RefSeq" id="XP_042916946.1">
    <property type="nucleotide sequence ID" value="XM_043070273.1"/>
</dbReference>
<evidence type="ECO:0000313" key="18">
    <source>
        <dbReference type="EMBL" id="PNW73273.1"/>
    </source>
</evidence>
<evidence type="ECO:0000256" key="3">
    <source>
        <dbReference type="ARBA" id="ARBA00004906"/>
    </source>
</evidence>
<dbReference type="PROSITE" id="PS50089">
    <property type="entry name" value="ZF_RING_2"/>
    <property type="match status" value="1"/>
</dbReference>
<dbReference type="PROSITE" id="PS00518">
    <property type="entry name" value="ZF_RING_1"/>
    <property type="match status" value="1"/>
</dbReference>
<comment type="similarity">
    <text evidence="4 14">Belongs to the BRE1 family.</text>
</comment>
<dbReference type="AlphaFoldDB" id="A0A2K3CYB9"/>
<dbReference type="Gramene" id="PNW73273">
    <property type="protein sequence ID" value="PNW73273"/>
    <property type="gene ID" value="CHLRE_14g625802v5"/>
</dbReference>
<dbReference type="PANTHER" id="PTHR23163">
    <property type="entry name" value="RING FINGER PROTEIN-RELATED"/>
    <property type="match status" value="1"/>
</dbReference>
<evidence type="ECO:0000256" key="14">
    <source>
        <dbReference type="RuleBase" id="RU365038"/>
    </source>
</evidence>
<dbReference type="SMART" id="SM00184">
    <property type="entry name" value="RING"/>
    <property type="match status" value="1"/>
</dbReference>
<evidence type="ECO:0000256" key="16">
    <source>
        <dbReference type="SAM" id="MobiDB-lite"/>
    </source>
</evidence>
<dbReference type="InterPro" id="IPR013083">
    <property type="entry name" value="Znf_RING/FYVE/PHD"/>
</dbReference>
<feature type="coiled-coil region" evidence="15">
    <location>
        <begin position="181"/>
        <end position="257"/>
    </location>
</feature>
<dbReference type="Pfam" id="PF13923">
    <property type="entry name" value="zf-C3HC4_2"/>
    <property type="match status" value="1"/>
</dbReference>